<gene>
    <name evidence="2" type="ORF">WJX74_002179</name>
</gene>
<name>A0AAW1Q9H0_9CHLO</name>
<feature type="compositionally biased region" description="Polar residues" evidence="1">
    <location>
        <begin position="705"/>
        <end position="722"/>
    </location>
</feature>
<feature type="compositionally biased region" description="Polar residues" evidence="1">
    <location>
        <begin position="545"/>
        <end position="555"/>
    </location>
</feature>
<feature type="region of interest" description="Disordered" evidence="1">
    <location>
        <begin position="705"/>
        <end position="728"/>
    </location>
</feature>
<feature type="compositionally biased region" description="Polar residues" evidence="1">
    <location>
        <begin position="454"/>
        <end position="469"/>
    </location>
</feature>
<feature type="region of interest" description="Disordered" evidence="1">
    <location>
        <begin position="751"/>
        <end position="782"/>
    </location>
</feature>
<organism evidence="2 3">
    <name type="scientific">Apatococcus lobatus</name>
    <dbReference type="NCBI Taxonomy" id="904363"/>
    <lineage>
        <taxon>Eukaryota</taxon>
        <taxon>Viridiplantae</taxon>
        <taxon>Chlorophyta</taxon>
        <taxon>core chlorophytes</taxon>
        <taxon>Trebouxiophyceae</taxon>
        <taxon>Chlorellales</taxon>
        <taxon>Chlorellaceae</taxon>
        <taxon>Apatococcus</taxon>
    </lineage>
</organism>
<feature type="region of interest" description="Disordered" evidence="1">
    <location>
        <begin position="450"/>
        <end position="485"/>
    </location>
</feature>
<protein>
    <submittedName>
        <fullName evidence="2">Uncharacterized protein</fullName>
    </submittedName>
</protein>
<feature type="region of interest" description="Disordered" evidence="1">
    <location>
        <begin position="541"/>
        <end position="591"/>
    </location>
</feature>
<evidence type="ECO:0000313" key="2">
    <source>
        <dbReference type="EMBL" id="KAK9817580.1"/>
    </source>
</evidence>
<evidence type="ECO:0000313" key="3">
    <source>
        <dbReference type="Proteomes" id="UP001438707"/>
    </source>
</evidence>
<dbReference type="Proteomes" id="UP001438707">
    <property type="component" value="Unassembled WGS sequence"/>
</dbReference>
<reference evidence="2 3" key="1">
    <citation type="journal article" date="2024" name="Nat. Commun.">
        <title>Phylogenomics reveals the evolutionary origins of lichenization in chlorophyte algae.</title>
        <authorList>
            <person name="Puginier C."/>
            <person name="Libourel C."/>
            <person name="Otte J."/>
            <person name="Skaloud P."/>
            <person name="Haon M."/>
            <person name="Grisel S."/>
            <person name="Petersen M."/>
            <person name="Berrin J.G."/>
            <person name="Delaux P.M."/>
            <person name="Dal Grande F."/>
            <person name="Keller J."/>
        </authorList>
    </citation>
    <scope>NUCLEOTIDE SEQUENCE [LARGE SCALE GENOMIC DNA]</scope>
    <source>
        <strain evidence="2 3">SAG 2145</strain>
    </source>
</reference>
<dbReference type="AlphaFoldDB" id="A0AAW1Q9H0"/>
<proteinExistence type="predicted"/>
<evidence type="ECO:0000256" key="1">
    <source>
        <dbReference type="SAM" id="MobiDB-lite"/>
    </source>
</evidence>
<dbReference type="EMBL" id="JALJOS010000064">
    <property type="protein sequence ID" value="KAK9817580.1"/>
    <property type="molecule type" value="Genomic_DNA"/>
</dbReference>
<comment type="caution">
    <text evidence="2">The sequence shown here is derived from an EMBL/GenBank/DDBJ whole genome shotgun (WGS) entry which is preliminary data.</text>
</comment>
<keyword evidence="3" id="KW-1185">Reference proteome</keyword>
<feature type="region of interest" description="Disordered" evidence="1">
    <location>
        <begin position="614"/>
        <end position="637"/>
    </location>
</feature>
<accession>A0AAW1Q9H0</accession>
<sequence length="1020" mass="109284">MQLYSTHQLVSLHCAHSDFPEGSLGQRFLLPDLSGIVATVLEDGRWYLQRYFQTGQDCSLPQAALAVGELALQTPAPGQKAFRLKVVRQTLQGSSSYSNHPSLPARLQTRSFESALAGELLSQPSSHTVEQTSTLSLLDSDAGQVKVSESTPSSASERMLCYQQHQLADQQRHAGQQPSKPSVGAEAADTGLAYVKRFYGFACDGQVLVHNLKYGPGDVLQAACMEQFKEDELEVSPALKEALRSLRKRVPNQYSVLYEGPEGPIDAELTWNAIGWPAHPENQSARAATSSPSGGSLQPFVGDTSACTALMQQPLALAVAVNLVLQSMSNLQRNVLPPTSRANSRKAARRIRAAKFPVSAAQPVQSQTLIDPRPGEPGYVLEWTTRPAAAAAVAAPDKQNPPAAGAAVLEAASPIADQLQLQQHFAFMPSECAAVPGSTPGAYLVRAPLRGRTPSGNDTANTDASSQNLRGLLGRPDIGTGVPDDHLQEKALPATQAVCVTIPPPLAQMTCPQLPAAAQGQAESVIILTDSSDEEAAAAFPLDQSAPSRTFSMSSAERGRTHLSQHQSSPGEGWARPKPGSGHIRCQSKPSHTVTARLVPALALLRMTAATLSTHQAKEGLRPHGSRPRTGGPELASWPVGARPAGSRCIPQGASPPELLNLQSLLERSNWALHDKQLGRDWLADGDELVINQPGYIPGPPYNQHPSSAHIQRNAQCSQRPLRQQGAACRDQMAGRSGQTHVAIHIQRAHGCKRPFEDPASGSRDRRKLHRVTEQGAAEDSDDVSSARLYMCGRGNGLAIEGMQRLHESVSDGRAGHLIGESHPQASQLPSGRAASAIPGQLSSTRMLNTQPGSAPDIASLRTFRLTSARSQLINSMQPILKACGTVPALQGANTIHIVRRCKALDAPGSLMGPQMTPSMLSNLASHFDICGLQAFSAPHHEPDQELIKFFEVARRAGEGFECVVSVSDRDAQIGYQIPLKLLPWLKWVRDQEHMLPMAVKDTLLLVLVPREGTGNHLAT</sequence>